<dbReference type="GO" id="GO:0005886">
    <property type="term" value="C:plasma membrane"/>
    <property type="evidence" value="ECO:0007669"/>
    <property type="project" value="TreeGrafter"/>
</dbReference>
<evidence type="ECO:0008006" key="10">
    <source>
        <dbReference type="Google" id="ProtNLM"/>
    </source>
</evidence>
<evidence type="ECO:0000256" key="7">
    <source>
        <dbReference type="ARBA" id="ARBA00023136"/>
    </source>
</evidence>
<keyword evidence="7 8" id="KW-0472">Membrane</keyword>
<keyword evidence="3" id="KW-0813">Transport</keyword>
<name>A0A9I9DF72_CUCME</name>
<feature type="transmembrane region" description="Helical" evidence="8">
    <location>
        <begin position="370"/>
        <end position="390"/>
    </location>
</feature>
<feature type="transmembrane region" description="Helical" evidence="8">
    <location>
        <begin position="421"/>
        <end position="439"/>
    </location>
</feature>
<dbReference type="InterPro" id="IPR003445">
    <property type="entry name" value="Cat_transpt"/>
</dbReference>
<evidence type="ECO:0000256" key="6">
    <source>
        <dbReference type="ARBA" id="ARBA00023065"/>
    </source>
</evidence>
<feature type="transmembrane region" description="Helical" evidence="8">
    <location>
        <begin position="115"/>
        <end position="137"/>
    </location>
</feature>
<sequence>SNNTISSLLYNPLHFTLLLPSNLFPWPATSSTMKNLPLYFLRSPPSLRLPLPAANHFLSHLSYFITISLFGFGALKLTNTRTSSSPSDLNLFFTSVSAVSVSSMSVVEMEVFSNFQLLIITTLMFLGGEVFVSAVGFQLSRRFKYLNEKNHVGSVRSIEMGSGTSSSTMVTIDELGISKSCSKLLGHTIIGYLLGTNILGSFFIFVYILVVPHAKQVLESKGINYLTFSIFSTISTFTNCGFIPTNENMIAFNNNSGLLLILIPQVLLGGCLYPVGLRLVIMAAAKVTGKKEWRYILKNDSEMGYSHLLSGLRCGFLVVTVAGFIVFQLIIFCSLEWNNSGGIWDGLNPYQKFVASLFQVINSRHTGESVVDISVISQAILVIFVVMMYLPPYTTFLPIRNYKETASMTDGKDRRQQLVELFTFSQLSYLAIFIILLCITEKQKLRDDPLNFTVLNITIEVISAYGNVGFSSGYSCKRQIKVDSSCKDAWYGFAGRWSSKGKFILILVMIFGRMKSFTMHSGKAWKLS</sequence>
<comment type="similarity">
    <text evidence="2">Belongs to the TrkH potassium transport family. HKT (TC 2.A.38.3) subfamily.</text>
</comment>
<dbReference type="Pfam" id="PF02386">
    <property type="entry name" value="TrkH"/>
    <property type="match status" value="1"/>
</dbReference>
<evidence type="ECO:0000256" key="4">
    <source>
        <dbReference type="ARBA" id="ARBA00022692"/>
    </source>
</evidence>
<feature type="transmembrane region" description="Helical" evidence="8">
    <location>
        <begin position="305"/>
        <end position="332"/>
    </location>
</feature>
<feature type="transmembrane region" description="Helical" evidence="8">
    <location>
        <begin position="257"/>
        <end position="285"/>
    </location>
</feature>
<evidence type="ECO:0000256" key="5">
    <source>
        <dbReference type="ARBA" id="ARBA00022989"/>
    </source>
</evidence>
<organism evidence="9">
    <name type="scientific">Cucumis melo</name>
    <name type="common">Muskmelon</name>
    <dbReference type="NCBI Taxonomy" id="3656"/>
    <lineage>
        <taxon>Eukaryota</taxon>
        <taxon>Viridiplantae</taxon>
        <taxon>Streptophyta</taxon>
        <taxon>Embryophyta</taxon>
        <taxon>Tracheophyta</taxon>
        <taxon>Spermatophyta</taxon>
        <taxon>Magnoliopsida</taxon>
        <taxon>eudicotyledons</taxon>
        <taxon>Gunneridae</taxon>
        <taxon>Pentapetalae</taxon>
        <taxon>rosids</taxon>
        <taxon>fabids</taxon>
        <taxon>Cucurbitales</taxon>
        <taxon>Cucurbitaceae</taxon>
        <taxon>Benincaseae</taxon>
        <taxon>Cucumis</taxon>
    </lineage>
</organism>
<feature type="transmembrane region" description="Helical" evidence="8">
    <location>
        <begin position="57"/>
        <end position="77"/>
    </location>
</feature>
<keyword evidence="4 8" id="KW-0812">Transmembrane</keyword>
<feature type="transmembrane region" description="Helical" evidence="8">
    <location>
        <begin position="189"/>
        <end position="210"/>
    </location>
</feature>
<dbReference type="Gramene" id="MELO3C017399.2.1">
    <property type="protein sequence ID" value="MELO3C017399.2.1"/>
    <property type="gene ID" value="MELO3C017399.2"/>
</dbReference>
<evidence type="ECO:0000256" key="2">
    <source>
        <dbReference type="ARBA" id="ARBA00010864"/>
    </source>
</evidence>
<dbReference type="PANTHER" id="PTHR31064">
    <property type="entry name" value="POTASSIUM TRANSPORT PROTEIN DDB_G0292412-RELATED"/>
    <property type="match status" value="1"/>
</dbReference>
<dbReference type="PANTHER" id="PTHR31064:SF30">
    <property type="entry name" value="HIGH-AFFINITY POTASSIUM TRANSPORT PROTEIN-RELATED"/>
    <property type="match status" value="1"/>
</dbReference>
<proteinExistence type="inferred from homology"/>
<dbReference type="GO" id="GO:0015081">
    <property type="term" value="F:sodium ion transmembrane transporter activity"/>
    <property type="evidence" value="ECO:0007669"/>
    <property type="project" value="TreeGrafter"/>
</dbReference>
<protein>
    <recommendedName>
        <fullName evidence="10">Sodium transporter HKT1</fullName>
    </recommendedName>
</protein>
<accession>A0A9I9DF72</accession>
<reference evidence="9" key="1">
    <citation type="submission" date="2023-03" db="UniProtKB">
        <authorList>
            <consortium name="EnsemblPlants"/>
        </authorList>
    </citation>
    <scope>IDENTIFICATION</scope>
</reference>
<dbReference type="EnsemblPlants" id="MELO3C017399.2.1">
    <property type="protein sequence ID" value="MELO3C017399.2.1"/>
    <property type="gene ID" value="MELO3C017399.2"/>
</dbReference>
<keyword evidence="6" id="KW-0406">Ion transport</keyword>
<evidence type="ECO:0000256" key="1">
    <source>
        <dbReference type="ARBA" id="ARBA00004141"/>
    </source>
</evidence>
<keyword evidence="5 8" id="KW-1133">Transmembrane helix</keyword>
<dbReference type="AlphaFoldDB" id="A0A9I9DF72"/>
<comment type="subcellular location">
    <subcellularLocation>
        <location evidence="1">Membrane</location>
        <topology evidence="1">Multi-pass membrane protein</topology>
    </subcellularLocation>
</comment>
<feature type="transmembrane region" description="Helical" evidence="8">
    <location>
        <begin position="222"/>
        <end position="245"/>
    </location>
</feature>
<evidence type="ECO:0000256" key="3">
    <source>
        <dbReference type="ARBA" id="ARBA00022448"/>
    </source>
</evidence>
<evidence type="ECO:0000313" key="9">
    <source>
        <dbReference type="EnsemblPlants" id="MELO3C017399.2.1"/>
    </source>
</evidence>
<dbReference type="InterPro" id="IPR051143">
    <property type="entry name" value="TrkH_K-transport"/>
</dbReference>
<evidence type="ECO:0000256" key="8">
    <source>
        <dbReference type="SAM" id="Phobius"/>
    </source>
</evidence>